<dbReference type="GO" id="GO:0016747">
    <property type="term" value="F:acyltransferase activity, transferring groups other than amino-acyl groups"/>
    <property type="evidence" value="ECO:0007669"/>
    <property type="project" value="InterPro"/>
</dbReference>
<dbReference type="Gene3D" id="3.40.630.30">
    <property type="match status" value="1"/>
</dbReference>
<comment type="caution">
    <text evidence="2">The sequence shown here is derived from an EMBL/GenBank/DDBJ whole genome shotgun (WGS) entry which is preliminary data.</text>
</comment>
<feature type="domain" description="N-acetyltransferase" evidence="1">
    <location>
        <begin position="1"/>
        <end position="186"/>
    </location>
</feature>
<organism evidence="2 3">
    <name type="scientific">Marinilactibacillus psychrotolerans</name>
    <dbReference type="NCBI Taxonomy" id="191770"/>
    <lineage>
        <taxon>Bacteria</taxon>
        <taxon>Bacillati</taxon>
        <taxon>Bacillota</taxon>
        <taxon>Bacilli</taxon>
        <taxon>Lactobacillales</taxon>
        <taxon>Carnobacteriaceae</taxon>
        <taxon>Marinilactibacillus</taxon>
    </lineage>
</organism>
<dbReference type="InterPro" id="IPR016181">
    <property type="entry name" value="Acyl_CoA_acyltransferase"/>
</dbReference>
<dbReference type="PANTHER" id="PTHR43617:SF34">
    <property type="entry name" value="PUTATIVE-RELATED"/>
    <property type="match status" value="1"/>
</dbReference>
<gene>
    <name evidence="2" type="ORF">FEZ48_03860</name>
</gene>
<dbReference type="InterPro" id="IPR000182">
    <property type="entry name" value="GNAT_dom"/>
</dbReference>
<evidence type="ECO:0000313" key="3">
    <source>
        <dbReference type="Proteomes" id="UP000307201"/>
    </source>
</evidence>
<sequence length="186" mass="21679">MIRDAEPKDIEEIVELFKVILEELDLPVLQNVSWLQLKPALMEAANSSEYRYSYKNAIVKEIDKKVVGFSYGYRGETDKKRDKVLLEVLTKHDLPHFVIFQEDETEAGEWYIDSLVVNELFRGFGIGRELLHAVYQQAKSSGVDKVGLNVNQSNPKARKLYEKEGFRKSREIELMEHLYTHMQKQV</sequence>
<proteinExistence type="predicted"/>
<evidence type="ECO:0000259" key="1">
    <source>
        <dbReference type="PROSITE" id="PS51186"/>
    </source>
</evidence>
<dbReference type="PROSITE" id="PS51186">
    <property type="entry name" value="GNAT"/>
    <property type="match status" value="1"/>
</dbReference>
<keyword evidence="2" id="KW-0808">Transferase</keyword>
<dbReference type="Pfam" id="PF00583">
    <property type="entry name" value="Acetyltransf_1"/>
    <property type="match status" value="1"/>
</dbReference>
<protein>
    <submittedName>
        <fullName evidence="2">GNAT family N-acetyltransferase</fullName>
    </submittedName>
</protein>
<dbReference type="Proteomes" id="UP000307201">
    <property type="component" value="Unassembled WGS sequence"/>
</dbReference>
<dbReference type="STRING" id="191770.SAMN04488013_10268"/>
<dbReference type="CDD" id="cd04301">
    <property type="entry name" value="NAT_SF"/>
    <property type="match status" value="1"/>
</dbReference>
<dbReference type="RefSeq" id="WP_138471252.1">
    <property type="nucleotide sequence ID" value="NZ_JABUYJ010000056.1"/>
</dbReference>
<dbReference type="InterPro" id="IPR050276">
    <property type="entry name" value="MshD_Acetyltransferase"/>
</dbReference>
<dbReference type="PANTHER" id="PTHR43617">
    <property type="entry name" value="L-AMINO ACID N-ACETYLTRANSFERASE"/>
    <property type="match status" value="1"/>
</dbReference>
<evidence type="ECO:0000313" key="2">
    <source>
        <dbReference type="EMBL" id="TLQ08376.1"/>
    </source>
</evidence>
<dbReference type="SUPFAM" id="SSF55729">
    <property type="entry name" value="Acyl-CoA N-acyltransferases (Nat)"/>
    <property type="match status" value="1"/>
</dbReference>
<reference evidence="2 3" key="1">
    <citation type="submission" date="2019-05" db="EMBL/GenBank/DDBJ databases">
        <title>The metagenome of a microbial culture collection derived from dairy environment covers the genomic content of the human microbiome.</title>
        <authorList>
            <person name="Roder T."/>
            <person name="Wuthrich D."/>
            <person name="Sattari Z."/>
            <person name="Von Ah U."/>
            <person name="Bar C."/>
            <person name="Ronchi F."/>
            <person name="Macpherson A.J."/>
            <person name="Ganal-Vonarburg S.C."/>
            <person name="Bruggmann R."/>
            <person name="Vergeres G."/>
        </authorList>
    </citation>
    <scope>NUCLEOTIDE SEQUENCE [LARGE SCALE GENOMIC DNA]</scope>
    <source>
        <strain evidence="2 3">FAM 24235</strain>
    </source>
</reference>
<dbReference type="EMBL" id="VBTE01000008">
    <property type="protein sequence ID" value="TLQ08376.1"/>
    <property type="molecule type" value="Genomic_DNA"/>
</dbReference>
<accession>A0A5R9C5R5</accession>
<name>A0A5R9C5R5_9LACT</name>
<dbReference type="OrthoDB" id="5319888at2"/>
<dbReference type="AlphaFoldDB" id="A0A5R9C5R5"/>